<proteinExistence type="predicted"/>
<feature type="compositionally biased region" description="Low complexity" evidence="5">
    <location>
        <begin position="22"/>
        <end position="33"/>
    </location>
</feature>
<evidence type="ECO:0000313" key="8">
    <source>
        <dbReference type="EMBL" id="KAG7397634.1"/>
    </source>
</evidence>
<dbReference type="SMART" id="SM00717">
    <property type="entry name" value="SANT"/>
    <property type="match status" value="1"/>
</dbReference>
<evidence type="ECO:0000259" key="7">
    <source>
        <dbReference type="PROSITE" id="PS51294"/>
    </source>
</evidence>
<evidence type="ECO:0008006" key="10">
    <source>
        <dbReference type="Google" id="ProtNLM"/>
    </source>
</evidence>
<dbReference type="OrthoDB" id="118550at2759"/>
<reference evidence="8" key="1">
    <citation type="submission" date="2021-02" db="EMBL/GenBank/DDBJ databases">
        <authorList>
            <person name="Palmer J.M."/>
        </authorList>
    </citation>
    <scope>NUCLEOTIDE SEQUENCE</scope>
    <source>
        <strain evidence="8">SCRP23</strain>
    </source>
</reference>
<dbReference type="CDD" id="cd00167">
    <property type="entry name" value="SANT"/>
    <property type="match status" value="1"/>
</dbReference>
<keyword evidence="9" id="KW-1185">Reference proteome</keyword>
<organism evidence="8 9">
    <name type="scientific">Phytophthora boehmeriae</name>
    <dbReference type="NCBI Taxonomy" id="109152"/>
    <lineage>
        <taxon>Eukaryota</taxon>
        <taxon>Sar</taxon>
        <taxon>Stramenopiles</taxon>
        <taxon>Oomycota</taxon>
        <taxon>Peronosporomycetes</taxon>
        <taxon>Peronosporales</taxon>
        <taxon>Peronosporaceae</taxon>
        <taxon>Phytophthora</taxon>
    </lineage>
</organism>
<accession>A0A8T1WXS6</accession>
<sequence>MNCHSPVGSDTSSSYSEEDVPTRSTPTSTSGTGVWSKEEHAKFLEAIKIYSRGPWKLVAAYVGTRNVRQTMTHAQKYRQKAARRLRGLRTKQALMRMDFGHYVSEEFLMQERMRSIRAHNKQCLLSEPIDFPVLAHSGPQNSHYTAETFLLEPGVLPVCSTNKVFGSEVETTPWIFPEPVEDPVCLDAILLDIEDVDLVEDSITSPSLEECATELLALLF</sequence>
<dbReference type="PANTHER" id="PTHR12802:SF155">
    <property type="entry name" value="DEUBIQUITINASE MYSM1"/>
    <property type="match status" value="1"/>
</dbReference>
<evidence type="ECO:0000256" key="4">
    <source>
        <dbReference type="ARBA" id="ARBA00023242"/>
    </source>
</evidence>
<evidence type="ECO:0000256" key="3">
    <source>
        <dbReference type="ARBA" id="ARBA00023163"/>
    </source>
</evidence>
<dbReference type="InterPro" id="IPR017930">
    <property type="entry name" value="Myb_dom"/>
</dbReference>
<dbReference type="EMBL" id="JAGDFL010000105">
    <property type="protein sequence ID" value="KAG7397634.1"/>
    <property type="molecule type" value="Genomic_DNA"/>
</dbReference>
<keyword evidence="2" id="KW-0238">DNA-binding</keyword>
<dbReference type="Pfam" id="PF00249">
    <property type="entry name" value="Myb_DNA-binding"/>
    <property type="match status" value="1"/>
</dbReference>
<dbReference type="PANTHER" id="PTHR12802">
    <property type="entry name" value="SWI/SNF COMPLEX-RELATED"/>
    <property type="match status" value="1"/>
</dbReference>
<dbReference type="Proteomes" id="UP000693981">
    <property type="component" value="Unassembled WGS sequence"/>
</dbReference>
<keyword evidence="3" id="KW-0804">Transcription</keyword>
<dbReference type="InterPro" id="IPR017884">
    <property type="entry name" value="SANT_dom"/>
</dbReference>
<protein>
    <recommendedName>
        <fullName evidence="10">Myb-like DNA-binding protein</fullName>
    </recommendedName>
</protein>
<name>A0A8T1WXS6_9STRA</name>
<evidence type="ECO:0000256" key="1">
    <source>
        <dbReference type="ARBA" id="ARBA00023015"/>
    </source>
</evidence>
<feature type="domain" description="HTH myb-type" evidence="7">
    <location>
        <begin position="33"/>
        <end position="82"/>
    </location>
</feature>
<gene>
    <name evidence="8" type="ORF">PHYBOEH_000393</name>
</gene>
<evidence type="ECO:0000256" key="2">
    <source>
        <dbReference type="ARBA" id="ARBA00023125"/>
    </source>
</evidence>
<evidence type="ECO:0000313" key="9">
    <source>
        <dbReference type="Proteomes" id="UP000693981"/>
    </source>
</evidence>
<keyword evidence="1" id="KW-0805">Transcription regulation</keyword>
<evidence type="ECO:0000256" key="5">
    <source>
        <dbReference type="SAM" id="MobiDB-lite"/>
    </source>
</evidence>
<dbReference type="AlphaFoldDB" id="A0A8T1WXS6"/>
<feature type="region of interest" description="Disordered" evidence="5">
    <location>
        <begin position="1"/>
        <end position="35"/>
    </location>
</feature>
<comment type="caution">
    <text evidence="8">The sequence shown here is derived from an EMBL/GenBank/DDBJ whole genome shotgun (WGS) entry which is preliminary data.</text>
</comment>
<dbReference type="PROSITE" id="PS51294">
    <property type="entry name" value="HTH_MYB"/>
    <property type="match status" value="1"/>
</dbReference>
<keyword evidence="4" id="KW-0539">Nucleus</keyword>
<evidence type="ECO:0000259" key="6">
    <source>
        <dbReference type="PROSITE" id="PS51293"/>
    </source>
</evidence>
<dbReference type="PROSITE" id="PS51293">
    <property type="entry name" value="SANT"/>
    <property type="match status" value="1"/>
</dbReference>
<feature type="domain" description="SANT" evidence="6">
    <location>
        <begin position="30"/>
        <end position="69"/>
    </location>
</feature>
<dbReference type="InterPro" id="IPR001005">
    <property type="entry name" value="SANT/Myb"/>
</dbReference>
<dbReference type="GO" id="GO:0003677">
    <property type="term" value="F:DNA binding"/>
    <property type="evidence" value="ECO:0007669"/>
    <property type="project" value="UniProtKB-KW"/>
</dbReference>